<dbReference type="Gene3D" id="1.10.630.10">
    <property type="entry name" value="Cytochrome P450"/>
    <property type="match status" value="1"/>
</dbReference>
<name>A0AAW0FA26_9APHY</name>
<comment type="pathway">
    <text evidence="2">Secondary metabolite biosynthesis.</text>
</comment>
<dbReference type="SUPFAM" id="SSF48264">
    <property type="entry name" value="Cytochrome P450"/>
    <property type="match status" value="1"/>
</dbReference>
<keyword evidence="4" id="KW-0349">Heme</keyword>
<evidence type="ECO:0000256" key="2">
    <source>
        <dbReference type="ARBA" id="ARBA00005179"/>
    </source>
</evidence>
<dbReference type="GO" id="GO:0004497">
    <property type="term" value="F:monooxygenase activity"/>
    <property type="evidence" value="ECO:0007669"/>
    <property type="project" value="UniProtKB-KW"/>
</dbReference>
<dbReference type="InterPro" id="IPR036396">
    <property type="entry name" value="Cyt_P450_sf"/>
</dbReference>
<dbReference type="InterPro" id="IPR050121">
    <property type="entry name" value="Cytochrome_P450_monoxygenase"/>
</dbReference>
<evidence type="ECO:0000313" key="10">
    <source>
        <dbReference type="Proteomes" id="UP001385951"/>
    </source>
</evidence>
<keyword evidence="7" id="KW-0408">Iron</keyword>
<dbReference type="GO" id="GO:0016705">
    <property type="term" value="F:oxidoreductase activity, acting on paired donors, with incorporation or reduction of molecular oxygen"/>
    <property type="evidence" value="ECO:0007669"/>
    <property type="project" value="InterPro"/>
</dbReference>
<keyword evidence="8" id="KW-0503">Monooxygenase</keyword>
<evidence type="ECO:0000256" key="6">
    <source>
        <dbReference type="ARBA" id="ARBA00023002"/>
    </source>
</evidence>
<comment type="cofactor">
    <cofactor evidence="1">
        <name>heme</name>
        <dbReference type="ChEBI" id="CHEBI:30413"/>
    </cofactor>
</comment>
<protein>
    <recommendedName>
        <fullName evidence="11">Cytochrome P450</fullName>
    </recommendedName>
</protein>
<dbReference type="AlphaFoldDB" id="A0AAW0FA26"/>
<keyword evidence="10" id="KW-1185">Reference proteome</keyword>
<dbReference type="Pfam" id="PF00067">
    <property type="entry name" value="p450"/>
    <property type="match status" value="1"/>
</dbReference>
<dbReference type="InterPro" id="IPR001128">
    <property type="entry name" value="Cyt_P450"/>
</dbReference>
<evidence type="ECO:0000256" key="1">
    <source>
        <dbReference type="ARBA" id="ARBA00001971"/>
    </source>
</evidence>
<organism evidence="9 10">
    <name type="scientific">Cerrena zonata</name>
    <dbReference type="NCBI Taxonomy" id="2478898"/>
    <lineage>
        <taxon>Eukaryota</taxon>
        <taxon>Fungi</taxon>
        <taxon>Dikarya</taxon>
        <taxon>Basidiomycota</taxon>
        <taxon>Agaricomycotina</taxon>
        <taxon>Agaricomycetes</taxon>
        <taxon>Polyporales</taxon>
        <taxon>Cerrenaceae</taxon>
        <taxon>Cerrena</taxon>
    </lineage>
</organism>
<dbReference type="PANTHER" id="PTHR24305:SF166">
    <property type="entry name" value="CYTOCHROME P450 12A4, MITOCHONDRIAL-RELATED"/>
    <property type="match status" value="1"/>
</dbReference>
<reference evidence="9 10" key="1">
    <citation type="submission" date="2022-09" db="EMBL/GenBank/DDBJ databases">
        <authorList>
            <person name="Palmer J.M."/>
        </authorList>
    </citation>
    <scope>NUCLEOTIDE SEQUENCE [LARGE SCALE GENOMIC DNA]</scope>
    <source>
        <strain evidence="9 10">DSM 7382</strain>
    </source>
</reference>
<evidence type="ECO:0000256" key="3">
    <source>
        <dbReference type="ARBA" id="ARBA00010617"/>
    </source>
</evidence>
<proteinExistence type="inferred from homology"/>
<comment type="similarity">
    <text evidence="3">Belongs to the cytochrome P450 family.</text>
</comment>
<evidence type="ECO:0000256" key="4">
    <source>
        <dbReference type="ARBA" id="ARBA00022617"/>
    </source>
</evidence>
<dbReference type="GO" id="GO:0005506">
    <property type="term" value="F:iron ion binding"/>
    <property type="evidence" value="ECO:0007669"/>
    <property type="project" value="InterPro"/>
</dbReference>
<dbReference type="GO" id="GO:0020037">
    <property type="term" value="F:heme binding"/>
    <property type="evidence" value="ECO:0007669"/>
    <property type="project" value="InterPro"/>
</dbReference>
<keyword evidence="5" id="KW-0479">Metal-binding</keyword>
<dbReference type="EMBL" id="JASBNA010000099">
    <property type="protein sequence ID" value="KAK7676941.1"/>
    <property type="molecule type" value="Genomic_DNA"/>
</dbReference>
<evidence type="ECO:0000256" key="7">
    <source>
        <dbReference type="ARBA" id="ARBA00023004"/>
    </source>
</evidence>
<keyword evidence="6" id="KW-0560">Oxidoreductase</keyword>
<dbReference type="PANTHER" id="PTHR24305">
    <property type="entry name" value="CYTOCHROME P450"/>
    <property type="match status" value="1"/>
</dbReference>
<evidence type="ECO:0000256" key="8">
    <source>
        <dbReference type="ARBA" id="ARBA00023033"/>
    </source>
</evidence>
<sequence length="473" mass="54156">MTVVQVLAVLIGGWIIWQFLRNYLIRSPLDNVPGPKPNSWFKGNIGQLFDRYGWKFQDELQEKYGSVLKLQSIFGRKALFVYDPRALQSIIIKDQYIYEPADWNTSSFSLMFGPGILATYGERHRKQRKMLNPVFSIKHMRHMTPIFYQVAQRMREGIRNHVKHAPGEIDLLRWIHRTALELIGQGGLGHSFDSLEDDAPYAEYPNAIKQLIVAMLNTTVYRMMIPYFQGLGPKWFRRWLLNKVPIHDIQRMKELVDVMDEHTQRIFFGKRTALEAGDAAVKEQVAKGKDIMSILLRENLNACDDDKLSEEELLGQMSILVFAATDTTTSALTQIFHIIAQHQDAQDKLRVEIMAAKDEAGGDIPHDELMSLPYLDAVCRETLRLYPPVSIITRETRKDIVMPLSKPILGLNGKMMPEIPVPKGTNILIGIRASNLNPDVWGEDVREWKPERWLKGLPQSVSDAHIPGVYSNL</sequence>
<evidence type="ECO:0000313" key="9">
    <source>
        <dbReference type="EMBL" id="KAK7676941.1"/>
    </source>
</evidence>
<comment type="caution">
    <text evidence="9">The sequence shown here is derived from an EMBL/GenBank/DDBJ whole genome shotgun (WGS) entry which is preliminary data.</text>
</comment>
<evidence type="ECO:0008006" key="11">
    <source>
        <dbReference type="Google" id="ProtNLM"/>
    </source>
</evidence>
<accession>A0AAW0FA26</accession>
<dbReference type="Proteomes" id="UP001385951">
    <property type="component" value="Unassembled WGS sequence"/>
</dbReference>
<gene>
    <name evidence="9" type="ORF">QCA50_020059</name>
</gene>
<evidence type="ECO:0000256" key="5">
    <source>
        <dbReference type="ARBA" id="ARBA00022723"/>
    </source>
</evidence>